<feature type="compositionally biased region" description="Polar residues" evidence="5">
    <location>
        <begin position="59"/>
        <end position="70"/>
    </location>
</feature>
<evidence type="ECO:0000259" key="6">
    <source>
        <dbReference type="Pfam" id="PF00496"/>
    </source>
</evidence>
<dbReference type="InterPro" id="IPR039424">
    <property type="entry name" value="SBP_5"/>
</dbReference>
<dbReference type="AlphaFoldDB" id="A0A080N6E6"/>
<dbReference type="InterPro" id="IPR000914">
    <property type="entry name" value="SBP_5_dom"/>
</dbReference>
<dbReference type="GO" id="GO:0043190">
    <property type="term" value="C:ATP-binding cassette (ABC) transporter complex"/>
    <property type="evidence" value="ECO:0007669"/>
    <property type="project" value="InterPro"/>
</dbReference>
<dbReference type="RefSeq" id="WP_052377454.1">
    <property type="nucleotide sequence ID" value="NZ_ATLK01000001.1"/>
</dbReference>
<evidence type="ECO:0000256" key="5">
    <source>
        <dbReference type="SAM" id="MobiDB-lite"/>
    </source>
</evidence>
<gene>
    <name evidence="7" type="ORF">BBOMB_0924</name>
</gene>
<dbReference type="PIRSF" id="PIRSF002741">
    <property type="entry name" value="MppA"/>
    <property type="match status" value="1"/>
</dbReference>
<dbReference type="Gene3D" id="3.10.105.10">
    <property type="entry name" value="Dipeptide-binding Protein, Domain 3"/>
    <property type="match status" value="1"/>
</dbReference>
<evidence type="ECO:0000256" key="4">
    <source>
        <dbReference type="ARBA" id="ARBA00022729"/>
    </source>
</evidence>
<keyword evidence="8" id="KW-1185">Reference proteome</keyword>
<evidence type="ECO:0000256" key="1">
    <source>
        <dbReference type="ARBA" id="ARBA00004196"/>
    </source>
</evidence>
<accession>A0A080N6E6</accession>
<dbReference type="Proteomes" id="UP000028730">
    <property type="component" value="Unassembled WGS sequence"/>
</dbReference>
<dbReference type="GO" id="GO:0030313">
    <property type="term" value="C:cell envelope"/>
    <property type="evidence" value="ECO:0007669"/>
    <property type="project" value="UniProtKB-SubCell"/>
</dbReference>
<dbReference type="EMBL" id="ATLK01000001">
    <property type="protein sequence ID" value="KFF31549.1"/>
    <property type="molecule type" value="Genomic_DNA"/>
</dbReference>
<evidence type="ECO:0000256" key="3">
    <source>
        <dbReference type="ARBA" id="ARBA00022448"/>
    </source>
</evidence>
<dbReference type="Gene3D" id="3.40.190.10">
    <property type="entry name" value="Periplasmic binding protein-like II"/>
    <property type="match status" value="1"/>
</dbReference>
<reference evidence="7 8" key="1">
    <citation type="journal article" date="2014" name="Appl. Environ. Microbiol.">
        <title>Genomic encyclopedia of type strains of the genus Bifidobacterium.</title>
        <authorList>
            <person name="Milani C."/>
            <person name="Lugli G.A."/>
            <person name="Duranti S."/>
            <person name="Turroni F."/>
            <person name="Bottacini F."/>
            <person name="Mangifesta M."/>
            <person name="Sanchez B."/>
            <person name="Viappiani A."/>
            <person name="Mancabelli L."/>
            <person name="Taminiau B."/>
            <person name="Delcenserie V."/>
            <person name="Barrangou R."/>
            <person name="Margolles A."/>
            <person name="van Sinderen D."/>
            <person name="Ventura M."/>
        </authorList>
    </citation>
    <scope>NUCLEOTIDE SEQUENCE [LARGE SCALE GENOMIC DNA]</scope>
    <source>
        <strain evidence="7 8">DSM 19703</strain>
    </source>
</reference>
<evidence type="ECO:0000313" key="8">
    <source>
        <dbReference type="Proteomes" id="UP000028730"/>
    </source>
</evidence>
<keyword evidence="4" id="KW-0732">Signal</keyword>
<dbReference type="GO" id="GO:1904680">
    <property type="term" value="F:peptide transmembrane transporter activity"/>
    <property type="evidence" value="ECO:0007669"/>
    <property type="project" value="TreeGrafter"/>
</dbReference>
<dbReference type="Pfam" id="PF00496">
    <property type="entry name" value="SBP_bac_5"/>
    <property type="match status" value="1"/>
</dbReference>
<dbReference type="eggNOG" id="COG0747">
    <property type="taxonomic scope" value="Bacteria"/>
</dbReference>
<dbReference type="SUPFAM" id="SSF53850">
    <property type="entry name" value="Periplasmic binding protein-like II"/>
    <property type="match status" value="1"/>
</dbReference>
<protein>
    <submittedName>
        <fullName evidence="7">ABC transporter, substrate-binding protein</fullName>
    </submittedName>
</protein>
<dbReference type="PANTHER" id="PTHR30290:SF10">
    <property type="entry name" value="PERIPLASMIC OLIGOPEPTIDE-BINDING PROTEIN-RELATED"/>
    <property type="match status" value="1"/>
</dbReference>
<evidence type="ECO:0000313" key="7">
    <source>
        <dbReference type="EMBL" id="KFF31549.1"/>
    </source>
</evidence>
<organism evidence="7 8">
    <name type="scientific">Bifidobacterium bombi DSM 19703</name>
    <dbReference type="NCBI Taxonomy" id="1341695"/>
    <lineage>
        <taxon>Bacteria</taxon>
        <taxon>Bacillati</taxon>
        <taxon>Actinomycetota</taxon>
        <taxon>Actinomycetes</taxon>
        <taxon>Bifidobacteriales</taxon>
        <taxon>Bifidobacteriaceae</taxon>
        <taxon>Bifidobacterium</taxon>
    </lineage>
</organism>
<dbReference type="PANTHER" id="PTHR30290">
    <property type="entry name" value="PERIPLASMIC BINDING COMPONENT OF ABC TRANSPORTER"/>
    <property type="match status" value="1"/>
</dbReference>
<comment type="subcellular location">
    <subcellularLocation>
        <location evidence="1">Cell envelope</location>
    </subcellularLocation>
</comment>
<keyword evidence="3" id="KW-0813">Transport</keyword>
<feature type="region of interest" description="Disordered" evidence="5">
    <location>
        <begin position="59"/>
        <end position="87"/>
    </location>
</feature>
<feature type="domain" description="Solute-binding protein family 5" evidence="6">
    <location>
        <begin position="111"/>
        <end position="452"/>
    </location>
</feature>
<dbReference type="STRING" id="1341695.BBOMB_0924"/>
<proteinExistence type="inferred from homology"/>
<comment type="similarity">
    <text evidence="2">Belongs to the bacterial solute-binding protein 5 family.</text>
</comment>
<evidence type="ECO:0000256" key="2">
    <source>
        <dbReference type="ARBA" id="ARBA00005695"/>
    </source>
</evidence>
<comment type="caution">
    <text evidence="7">The sequence shown here is derived from an EMBL/GenBank/DDBJ whole genome shotgun (WGS) entry which is preliminary data.</text>
</comment>
<dbReference type="InterPro" id="IPR030678">
    <property type="entry name" value="Peptide/Ni-bd"/>
</dbReference>
<dbReference type="GO" id="GO:0042597">
    <property type="term" value="C:periplasmic space"/>
    <property type="evidence" value="ECO:0007669"/>
    <property type="project" value="UniProtKB-ARBA"/>
</dbReference>
<sequence length="527" mass="57800">MSERIKDRHAASAMKQALTFVILTGALSALLWFGWSQINHHNFPSAMPSLDMGPSTTVGIHGTGPSSLDTRNTHDRTDPTTPEDPDSTALRQALVSNVYETLLSRDEYNRPVSGLAKSWSISKDALKYTFKLNTEMRFSNGDALDSSDVVYSIQQQINSFGAASNANGLVNLQTVSNPAPSTVVITLSQPNPRLLYALSTSSGIVYDSETGTNYAKKALGSGPFTVRDFQPRSSITLTRNSLYWGQQPASQQVTLRYYDNIDSLRKALHEDQIQFAVLKPGDSPKPFQSDKSLKVSLGKSTSKLLIALNNDGRSIFSDARARQSLRYIVDTKTLVQSNPEADEVLGGPIGPMEPGYEDLSGLFPHDLAKGSQDIDFFSPGYVGTPKFIVPQRYSALGQQLARQINQSHLQVTLETLDDGEFANRLRDGDYSLALTEMDQTGDAGSFANSAFGYQNGDVQRLYKAAQQARSDESYRTGMQTFARAVSQDSACCWLYTEHSIVVSTAKTHGYPTNLVNQRLPLENLTTT</sequence>
<name>A0A080N6E6_9BIFI</name>
<dbReference type="GO" id="GO:0015833">
    <property type="term" value="P:peptide transport"/>
    <property type="evidence" value="ECO:0007669"/>
    <property type="project" value="TreeGrafter"/>
</dbReference>
<dbReference type="OrthoDB" id="9796817at2"/>